<dbReference type="KEGG" id="lvi:G7068_08450"/>
<dbReference type="Proteomes" id="UP000502677">
    <property type="component" value="Chromosome"/>
</dbReference>
<dbReference type="InterPro" id="IPR032710">
    <property type="entry name" value="NTF2-like_dom_sf"/>
</dbReference>
<dbReference type="Gene3D" id="3.10.450.50">
    <property type="match status" value="1"/>
</dbReference>
<keyword evidence="3" id="KW-1185">Reference proteome</keyword>
<sequence>MYKRIVRARLRDTFDRINEGDYMTMVDGLADSFEYRFHGQHALGGRRTSRASMLLWWQRVFRLLPGMHFAVQDVLVNGGPRRTRVAVRSLVSGALPGGQRYENTVFQFLTIAWGKVESVETIEDLRVLEHALRAVAESGNPEALADPIED</sequence>
<proteinExistence type="predicted"/>
<evidence type="ECO:0000313" key="2">
    <source>
        <dbReference type="EMBL" id="QIK63224.1"/>
    </source>
</evidence>
<reference evidence="2 3" key="1">
    <citation type="submission" date="2020-03" db="EMBL/GenBank/DDBJ databases">
        <title>Leucobacter sp. nov., isolated from beetles.</title>
        <authorList>
            <person name="Hyun D.-W."/>
            <person name="Bae J.-W."/>
        </authorList>
    </citation>
    <scope>NUCLEOTIDE SEQUENCE [LARGE SCALE GENOMIC DNA]</scope>
    <source>
        <strain evidence="2 3">HDW9C</strain>
    </source>
</reference>
<protein>
    <submittedName>
        <fullName evidence="2">Nuclear transport factor 2 family protein</fullName>
    </submittedName>
</protein>
<organism evidence="2 3">
    <name type="scientific">Leucobacter viscericola</name>
    <dbReference type="NCBI Taxonomy" id="2714935"/>
    <lineage>
        <taxon>Bacteria</taxon>
        <taxon>Bacillati</taxon>
        <taxon>Actinomycetota</taxon>
        <taxon>Actinomycetes</taxon>
        <taxon>Micrococcales</taxon>
        <taxon>Microbacteriaceae</taxon>
        <taxon>Leucobacter</taxon>
    </lineage>
</organism>
<dbReference type="EMBL" id="CP049863">
    <property type="protein sequence ID" value="QIK63224.1"/>
    <property type="molecule type" value="Genomic_DNA"/>
</dbReference>
<name>A0A6G7XF53_9MICO</name>
<accession>A0A6G7XF53</accession>
<evidence type="ECO:0000259" key="1">
    <source>
        <dbReference type="Pfam" id="PF12680"/>
    </source>
</evidence>
<dbReference type="RefSeq" id="WP_166291090.1">
    <property type="nucleotide sequence ID" value="NZ_CP049863.1"/>
</dbReference>
<feature type="domain" description="SnoaL-like" evidence="1">
    <location>
        <begin position="11"/>
        <end position="116"/>
    </location>
</feature>
<dbReference type="SUPFAM" id="SSF54427">
    <property type="entry name" value="NTF2-like"/>
    <property type="match status" value="1"/>
</dbReference>
<dbReference type="Pfam" id="PF12680">
    <property type="entry name" value="SnoaL_2"/>
    <property type="match status" value="1"/>
</dbReference>
<gene>
    <name evidence="2" type="ORF">G7068_08450</name>
</gene>
<evidence type="ECO:0000313" key="3">
    <source>
        <dbReference type="Proteomes" id="UP000502677"/>
    </source>
</evidence>
<dbReference type="InterPro" id="IPR037401">
    <property type="entry name" value="SnoaL-like"/>
</dbReference>
<dbReference type="AlphaFoldDB" id="A0A6G7XF53"/>